<reference evidence="2 3" key="1">
    <citation type="submission" date="2020-07" db="EMBL/GenBank/DDBJ databases">
        <title>Diversity of carbapenemase encoding genes among Pseudomonas putida group clinical isolates in a tertiary Brazilian hospital.</title>
        <authorList>
            <person name="Alberto-Lei F."/>
            <person name="Nodari C.S."/>
            <person name="Streling A.P."/>
            <person name="Paulino J.T."/>
            <person name="Bessa-Neto F.O."/>
            <person name="Cayo R."/>
            <person name="Gales A.C."/>
        </authorList>
    </citation>
    <scope>NUCLEOTIDE SEQUENCE [LARGE SCALE GENOMIC DNA]</scope>
    <source>
        <strain evidence="2 3">12815</strain>
    </source>
</reference>
<proteinExistence type="predicted"/>
<dbReference type="Proteomes" id="UP000545074">
    <property type="component" value="Unassembled WGS sequence"/>
</dbReference>
<accession>A0A7W2QBI2</accession>
<name>A0A7W2QBI2_9PSED</name>
<evidence type="ECO:0000256" key="1">
    <source>
        <dbReference type="SAM" id="MobiDB-lite"/>
    </source>
</evidence>
<sequence>MSKPNAEELFRAAFYRLKSNTPLVLCKGSPLTQNNVAREAGCDPSALRKSRYPALIEEIQRWLAESGPVPEGSQTREKAKQRARNRSLRDEIKLLKAERDSATSLLLEADARILELFIENQRLKSMQPKSNVLPMKLE</sequence>
<comment type="caution">
    <text evidence="2">The sequence shown here is derived from an EMBL/GenBank/DDBJ whole genome shotgun (WGS) entry which is preliminary data.</text>
</comment>
<protein>
    <submittedName>
        <fullName evidence="2">Uncharacterized protein</fullName>
    </submittedName>
</protein>
<dbReference type="EMBL" id="JACGCX010000028">
    <property type="protein sequence ID" value="MBA6100317.1"/>
    <property type="molecule type" value="Genomic_DNA"/>
</dbReference>
<gene>
    <name evidence="2" type="ORF">H4C80_24820</name>
</gene>
<evidence type="ECO:0000313" key="2">
    <source>
        <dbReference type="EMBL" id="MBA6100317.1"/>
    </source>
</evidence>
<evidence type="ECO:0000313" key="3">
    <source>
        <dbReference type="Proteomes" id="UP000545074"/>
    </source>
</evidence>
<feature type="region of interest" description="Disordered" evidence="1">
    <location>
        <begin position="66"/>
        <end position="86"/>
    </location>
</feature>
<dbReference type="AlphaFoldDB" id="A0A7W2QBI2"/>
<organism evidence="2 3">
    <name type="scientific">Pseudomonas juntendi</name>
    <dbReference type="NCBI Taxonomy" id="2666183"/>
    <lineage>
        <taxon>Bacteria</taxon>
        <taxon>Pseudomonadati</taxon>
        <taxon>Pseudomonadota</taxon>
        <taxon>Gammaproteobacteria</taxon>
        <taxon>Pseudomonadales</taxon>
        <taxon>Pseudomonadaceae</taxon>
        <taxon>Pseudomonas</taxon>
    </lineage>
</organism>
<dbReference type="RefSeq" id="WP_182387636.1">
    <property type="nucleotide sequence ID" value="NZ_JACGCX010000028.1"/>
</dbReference>